<dbReference type="Pfam" id="PF11838">
    <property type="entry name" value="ERAP1_C"/>
    <property type="match status" value="1"/>
</dbReference>
<dbReference type="InterPro" id="IPR001930">
    <property type="entry name" value="Peptidase_M1"/>
</dbReference>
<evidence type="ECO:0000256" key="3">
    <source>
        <dbReference type="ARBA" id="ARBA00022670"/>
    </source>
</evidence>
<dbReference type="Gene3D" id="1.25.50.20">
    <property type="match status" value="1"/>
</dbReference>
<keyword evidence="4 9" id="KW-0479">Metal-binding</keyword>
<gene>
    <name evidence="15" type="ORF">PBRA_005790</name>
</gene>
<dbReference type="FunFam" id="2.60.40.1730:FF:000002">
    <property type="entry name" value="Aminopeptidase"/>
    <property type="match status" value="1"/>
</dbReference>
<dbReference type="FunFam" id="1.25.50.20:FF:000002">
    <property type="entry name" value="Aminopeptidase"/>
    <property type="match status" value="1"/>
</dbReference>
<dbReference type="PANTHER" id="PTHR11533">
    <property type="entry name" value="PROTEASE M1 ZINC METALLOPROTEASE"/>
    <property type="match status" value="1"/>
</dbReference>
<dbReference type="Gene3D" id="2.60.40.1910">
    <property type="match status" value="1"/>
</dbReference>
<feature type="binding site" evidence="9">
    <location>
        <position position="343"/>
    </location>
    <ligand>
        <name>Zn(2+)</name>
        <dbReference type="ChEBI" id="CHEBI:29105"/>
        <note>catalytic</note>
    </ligand>
</feature>
<dbReference type="Gene3D" id="1.10.390.10">
    <property type="entry name" value="Neutral Protease Domain 2"/>
    <property type="match status" value="1"/>
</dbReference>
<dbReference type="InterPro" id="IPR014782">
    <property type="entry name" value="Peptidase_M1_dom"/>
</dbReference>
<dbReference type="GO" id="GO:0070006">
    <property type="term" value="F:metalloaminopeptidase activity"/>
    <property type="evidence" value="ECO:0007669"/>
    <property type="project" value="TreeGrafter"/>
</dbReference>
<dbReference type="GO" id="GO:0016020">
    <property type="term" value="C:membrane"/>
    <property type="evidence" value="ECO:0007669"/>
    <property type="project" value="TreeGrafter"/>
</dbReference>
<dbReference type="InterPro" id="IPR042097">
    <property type="entry name" value="Aminopeptidase_N-like_N_sf"/>
</dbReference>
<dbReference type="GO" id="GO:0006508">
    <property type="term" value="P:proteolysis"/>
    <property type="evidence" value="ECO:0007669"/>
    <property type="project" value="UniProtKB-KW"/>
</dbReference>
<proteinExistence type="inferred from homology"/>
<evidence type="ECO:0000256" key="2">
    <source>
        <dbReference type="ARBA" id="ARBA00022438"/>
    </source>
</evidence>
<dbReference type="AlphaFoldDB" id="A0A0G4IRF8"/>
<evidence type="ECO:0000256" key="4">
    <source>
        <dbReference type="ARBA" id="ARBA00022723"/>
    </source>
</evidence>
<dbReference type="InterPro" id="IPR045357">
    <property type="entry name" value="Aminopeptidase_N-like_N"/>
</dbReference>
<keyword evidence="3 11" id="KW-0645">Protease</keyword>
<feature type="site" description="Transition state stabilizer" evidence="10">
    <location>
        <position position="406"/>
    </location>
</feature>
<keyword evidence="6 9" id="KW-0862">Zinc</keyword>
<dbReference type="Proteomes" id="UP000039324">
    <property type="component" value="Unassembled WGS sequence"/>
</dbReference>
<evidence type="ECO:0000259" key="12">
    <source>
        <dbReference type="Pfam" id="PF01433"/>
    </source>
</evidence>
<feature type="binding site" evidence="9">
    <location>
        <position position="320"/>
    </location>
    <ligand>
        <name>Zn(2+)</name>
        <dbReference type="ChEBI" id="CHEBI:29105"/>
        <note>catalytic</note>
    </ligand>
</feature>
<dbReference type="InterPro" id="IPR034016">
    <property type="entry name" value="M1_APN-typ"/>
</dbReference>
<dbReference type="OMA" id="MMEYVAI"/>
<evidence type="ECO:0000256" key="5">
    <source>
        <dbReference type="ARBA" id="ARBA00022801"/>
    </source>
</evidence>
<evidence type="ECO:0000259" key="13">
    <source>
        <dbReference type="Pfam" id="PF11838"/>
    </source>
</evidence>
<dbReference type="InterPro" id="IPR027268">
    <property type="entry name" value="Peptidase_M4/M1_CTD_sf"/>
</dbReference>
<organism evidence="15 16">
    <name type="scientific">Plasmodiophora brassicae</name>
    <name type="common">Clubroot disease agent</name>
    <dbReference type="NCBI Taxonomy" id="37360"/>
    <lineage>
        <taxon>Eukaryota</taxon>
        <taxon>Sar</taxon>
        <taxon>Rhizaria</taxon>
        <taxon>Endomyxa</taxon>
        <taxon>Phytomyxea</taxon>
        <taxon>Plasmodiophorida</taxon>
        <taxon>Plasmodiophoridae</taxon>
        <taxon>Plasmodiophora</taxon>
    </lineage>
</organism>
<dbReference type="GO" id="GO:0042277">
    <property type="term" value="F:peptide binding"/>
    <property type="evidence" value="ECO:0007669"/>
    <property type="project" value="TreeGrafter"/>
</dbReference>
<dbReference type="GO" id="GO:0043171">
    <property type="term" value="P:peptide catabolic process"/>
    <property type="evidence" value="ECO:0007669"/>
    <property type="project" value="TreeGrafter"/>
</dbReference>
<evidence type="ECO:0000256" key="11">
    <source>
        <dbReference type="RuleBase" id="RU364040"/>
    </source>
</evidence>
<keyword evidence="5 11" id="KW-0378">Hydrolase</keyword>
<evidence type="ECO:0000313" key="15">
    <source>
        <dbReference type="EMBL" id="CEO97676.1"/>
    </source>
</evidence>
<evidence type="ECO:0000256" key="8">
    <source>
        <dbReference type="PIRSR" id="PIRSR634016-1"/>
    </source>
</evidence>
<reference evidence="15 16" key="1">
    <citation type="submission" date="2015-02" db="EMBL/GenBank/DDBJ databases">
        <authorList>
            <person name="Chooi Y.-H."/>
        </authorList>
    </citation>
    <scope>NUCLEOTIDE SEQUENCE [LARGE SCALE GENOMIC DNA]</scope>
    <source>
        <strain evidence="15">E3</strain>
    </source>
</reference>
<dbReference type="EMBL" id="CDSF01000080">
    <property type="protein sequence ID" value="CEO97676.1"/>
    <property type="molecule type" value="Genomic_DNA"/>
</dbReference>
<dbReference type="SUPFAM" id="SSF63737">
    <property type="entry name" value="Leukotriene A4 hydrolase N-terminal domain"/>
    <property type="match status" value="1"/>
</dbReference>
<comment type="similarity">
    <text evidence="1 11">Belongs to the peptidase M1 family.</text>
</comment>
<dbReference type="GO" id="GO:0005615">
    <property type="term" value="C:extracellular space"/>
    <property type="evidence" value="ECO:0007669"/>
    <property type="project" value="TreeGrafter"/>
</dbReference>
<dbReference type="GO" id="GO:0008270">
    <property type="term" value="F:zinc ion binding"/>
    <property type="evidence" value="ECO:0007669"/>
    <property type="project" value="UniProtKB-UniRule"/>
</dbReference>
<evidence type="ECO:0000313" key="16">
    <source>
        <dbReference type="Proteomes" id="UP000039324"/>
    </source>
</evidence>
<keyword evidence="2 11" id="KW-0031">Aminopeptidase</keyword>
<dbReference type="STRING" id="37360.A0A0G4IRF8"/>
<dbReference type="CDD" id="cd09601">
    <property type="entry name" value="M1_APN-Q_like"/>
    <property type="match status" value="1"/>
</dbReference>
<dbReference type="Gene3D" id="2.60.40.1730">
    <property type="entry name" value="tricorn interacting facor f3 domain"/>
    <property type="match status" value="1"/>
</dbReference>
<feature type="domain" description="ERAP1-like C-terminal" evidence="13">
    <location>
        <begin position="545"/>
        <end position="862"/>
    </location>
</feature>
<keyword evidence="16" id="KW-1185">Reference proteome</keyword>
<feature type="domain" description="Peptidase M1 membrane alanine aminopeptidase" evidence="12">
    <location>
        <begin position="235"/>
        <end position="465"/>
    </location>
</feature>
<dbReference type="InterPro" id="IPR024571">
    <property type="entry name" value="ERAP1-like_C_dom"/>
</dbReference>
<feature type="binding site" evidence="9">
    <location>
        <position position="324"/>
    </location>
    <ligand>
        <name>Zn(2+)</name>
        <dbReference type="ChEBI" id="CHEBI:29105"/>
        <note>catalytic</note>
    </ligand>
</feature>
<sequence length="885" mass="98459">MTTAGAAEKRVREVLPAGVKPVHYELCLEPDLATCTFKGTCAVVVLVTSDTNTVVMNAHELKVQSVTVDASGITAQSFPVDDKLQTLTIKFNKPLPHGKSKIIIEYTGILNDKMCGFYASKYEKDGAQKTMAVTQFEACDARRALPCWDEPNLKATFGVRLIVDKALTSVSNMPESSCTDVGGGKVKRTYENTPIMSTYLLAFVIGEFDSLHQTTQDKVAVRVFTPVGAKAQGEFALEVAVKCLDFYNKYFEIKYPLPKLDLLAIPDFSAGAMEKVRIIFEAISLAISWGCVTYRSTALLVDPANSSTSTKQWVALVVAHELAHQWFGNLVTMDWWTDLWLNEGFASWVEYLAVDYLFPAWKMWTQFISQDMCRALTLDALLSSHPVEVPVFKASEVDEIFDHISYCKGGSIIRMLVNYLGEEAFRKGMVSYLKKFAYGNASTKDLWNALGESSGKPVSSVMEKWTQTQGYPVVYVEEDAQHKGHILLRQERFLVDGPAKDYADQTWPVPITQVTGPSTSGAPPPLHLMTTKTYSLKCDVNAIPFLKLNANQCGVYRVKYSAPLMDRLIAAIKNGQLDVPADRLGIENDAIALARCGLVSTSQAMSLLLSYVNETNFTVWDDIVKNNLGEMKLLLMLHESIYTKFKLFACDVLRKVGTSVGWDAKPTDDHLTSLLRSLVIPKLGSYGDRDTIAEACKRFDAFVASGFKSRLIPDLRTGVYSIVLAERGKEAYDTLLKLYRTTTFQEEKVRVLSALGSAKDESLLKEALAFCFTPDVRKQDVMFVLGGVSVNPKGVELAWQWLQTNWDTIRDKFSSGFTLSRLVSYATKHFTSRDKAKEIQDFFAKNATPGAERAVQQSVETILSTATWLERDADGVKAWLDARYA</sequence>
<keyword evidence="7 11" id="KW-0482">Metalloprotease</keyword>
<dbReference type="Pfam" id="PF01433">
    <property type="entry name" value="Peptidase_M1"/>
    <property type="match status" value="1"/>
</dbReference>
<comment type="cofactor">
    <cofactor evidence="9 11">
        <name>Zn(2+)</name>
        <dbReference type="ChEBI" id="CHEBI:29105"/>
    </cofactor>
    <text evidence="9 11">Binds 1 zinc ion per subunit.</text>
</comment>
<evidence type="ECO:0000256" key="6">
    <source>
        <dbReference type="ARBA" id="ARBA00022833"/>
    </source>
</evidence>
<dbReference type="PANTHER" id="PTHR11533:SF174">
    <property type="entry name" value="PUROMYCIN-SENSITIVE AMINOPEPTIDASE-RELATED"/>
    <property type="match status" value="1"/>
</dbReference>
<dbReference type="OrthoDB" id="10031169at2759"/>
<dbReference type="Pfam" id="PF17900">
    <property type="entry name" value="Peptidase_M1_N"/>
    <property type="match status" value="1"/>
</dbReference>
<feature type="domain" description="Aminopeptidase N-like N-terminal" evidence="14">
    <location>
        <begin position="20"/>
        <end position="200"/>
    </location>
</feature>
<dbReference type="SUPFAM" id="SSF55486">
    <property type="entry name" value="Metalloproteases ('zincins'), catalytic domain"/>
    <property type="match status" value="1"/>
</dbReference>
<evidence type="ECO:0000256" key="1">
    <source>
        <dbReference type="ARBA" id="ARBA00010136"/>
    </source>
</evidence>
<protein>
    <recommendedName>
        <fullName evidence="11">Aminopeptidase</fullName>
        <ecNumber evidence="11">3.4.11.-</ecNumber>
    </recommendedName>
</protein>
<evidence type="ECO:0000256" key="7">
    <source>
        <dbReference type="ARBA" id="ARBA00023049"/>
    </source>
</evidence>
<dbReference type="FunFam" id="1.10.390.10:FF:000001">
    <property type="entry name" value="Aminopeptidase"/>
    <property type="match status" value="1"/>
</dbReference>
<dbReference type="EC" id="3.4.11.-" evidence="11"/>
<evidence type="ECO:0000256" key="10">
    <source>
        <dbReference type="PIRSR" id="PIRSR634016-4"/>
    </source>
</evidence>
<evidence type="ECO:0000259" key="14">
    <source>
        <dbReference type="Pfam" id="PF17900"/>
    </source>
</evidence>
<name>A0A0G4IRF8_PLABS</name>
<dbReference type="GO" id="GO:0005737">
    <property type="term" value="C:cytoplasm"/>
    <property type="evidence" value="ECO:0007669"/>
    <property type="project" value="TreeGrafter"/>
</dbReference>
<dbReference type="InterPro" id="IPR050344">
    <property type="entry name" value="Peptidase_M1_aminopeptidases"/>
</dbReference>
<feature type="active site" description="Proton acceptor" evidence="8">
    <location>
        <position position="321"/>
    </location>
</feature>
<accession>A0A0G4IRF8</accession>
<dbReference type="PRINTS" id="PR00756">
    <property type="entry name" value="ALADIPTASE"/>
</dbReference>
<evidence type="ECO:0000256" key="9">
    <source>
        <dbReference type="PIRSR" id="PIRSR634016-3"/>
    </source>
</evidence>